<gene>
    <name evidence="1" type="ORF">DSO57_1003942</name>
</gene>
<name>A0ACC2RZE6_9FUNG</name>
<protein>
    <submittedName>
        <fullName evidence="1">Uncharacterized protein</fullName>
    </submittedName>
</protein>
<dbReference type="Proteomes" id="UP001165960">
    <property type="component" value="Unassembled WGS sequence"/>
</dbReference>
<evidence type="ECO:0000313" key="1">
    <source>
        <dbReference type="EMBL" id="KAJ9055445.1"/>
    </source>
</evidence>
<reference evidence="1" key="1">
    <citation type="submission" date="2022-04" db="EMBL/GenBank/DDBJ databases">
        <title>Genome of the entomopathogenic fungus Entomophthora muscae.</title>
        <authorList>
            <person name="Elya C."/>
            <person name="Lovett B.R."/>
            <person name="Lee E."/>
            <person name="Macias A.M."/>
            <person name="Hajek A.E."/>
            <person name="De Bivort B.L."/>
            <person name="Kasson M.T."/>
            <person name="De Fine Licht H.H."/>
            <person name="Stajich J.E."/>
        </authorList>
    </citation>
    <scope>NUCLEOTIDE SEQUENCE</scope>
    <source>
        <strain evidence="1">Berkeley</strain>
    </source>
</reference>
<dbReference type="EMBL" id="QTSX02006399">
    <property type="protein sequence ID" value="KAJ9055445.1"/>
    <property type="molecule type" value="Genomic_DNA"/>
</dbReference>
<sequence length="129" mass="13628">MYVYLKPAKRAMNVRIDNSFLLETQAQEWDLNPDPESPQAAGPGDQGGYLPVFTGVKPLQAEANNDDPNGEAIQTKGIIVPNGGLIKVPNGGNETSTISFMGLKSTLVANQESSPEGGAVPQPKSMTTT</sequence>
<keyword evidence="2" id="KW-1185">Reference proteome</keyword>
<organism evidence="1 2">
    <name type="scientific">Entomophthora muscae</name>
    <dbReference type="NCBI Taxonomy" id="34485"/>
    <lineage>
        <taxon>Eukaryota</taxon>
        <taxon>Fungi</taxon>
        <taxon>Fungi incertae sedis</taxon>
        <taxon>Zoopagomycota</taxon>
        <taxon>Entomophthoromycotina</taxon>
        <taxon>Entomophthoromycetes</taxon>
        <taxon>Entomophthorales</taxon>
        <taxon>Entomophthoraceae</taxon>
        <taxon>Entomophthora</taxon>
    </lineage>
</organism>
<proteinExistence type="predicted"/>
<accession>A0ACC2RZE6</accession>
<comment type="caution">
    <text evidence="1">The sequence shown here is derived from an EMBL/GenBank/DDBJ whole genome shotgun (WGS) entry which is preliminary data.</text>
</comment>
<evidence type="ECO:0000313" key="2">
    <source>
        <dbReference type="Proteomes" id="UP001165960"/>
    </source>
</evidence>